<name>A0A433DAD4_9FUNG</name>
<feature type="domain" description="AAA-ATPase-like" evidence="1">
    <location>
        <begin position="129"/>
        <end position="363"/>
    </location>
</feature>
<dbReference type="EMBL" id="RBNI01004064">
    <property type="protein sequence ID" value="RUP47825.1"/>
    <property type="molecule type" value="Genomic_DNA"/>
</dbReference>
<organism evidence="2 3">
    <name type="scientific">Jimgerdemannia flammicorona</name>
    <dbReference type="NCBI Taxonomy" id="994334"/>
    <lineage>
        <taxon>Eukaryota</taxon>
        <taxon>Fungi</taxon>
        <taxon>Fungi incertae sedis</taxon>
        <taxon>Mucoromycota</taxon>
        <taxon>Mucoromycotina</taxon>
        <taxon>Endogonomycetes</taxon>
        <taxon>Endogonales</taxon>
        <taxon>Endogonaceae</taxon>
        <taxon>Jimgerdemannia</taxon>
    </lineage>
</organism>
<comment type="caution">
    <text evidence="2">The sequence shown here is derived from an EMBL/GenBank/DDBJ whole genome shotgun (WGS) entry which is preliminary data.</text>
</comment>
<protein>
    <recommendedName>
        <fullName evidence="1">AAA-ATPase-like domain-containing protein</fullName>
    </recommendedName>
</protein>
<dbReference type="OrthoDB" id="3068380at2759"/>
<evidence type="ECO:0000259" key="1">
    <source>
        <dbReference type="Pfam" id="PF09820"/>
    </source>
</evidence>
<evidence type="ECO:0000313" key="2">
    <source>
        <dbReference type="EMBL" id="RUP47825.1"/>
    </source>
</evidence>
<keyword evidence="3" id="KW-1185">Reference proteome</keyword>
<feature type="non-terminal residue" evidence="2">
    <location>
        <position position="1"/>
    </location>
</feature>
<accession>A0A433DAD4</accession>
<proteinExistence type="predicted"/>
<dbReference type="Pfam" id="PF09820">
    <property type="entry name" value="AAA-ATPase_like"/>
    <property type="match status" value="1"/>
</dbReference>
<reference evidence="2 3" key="1">
    <citation type="journal article" date="2018" name="New Phytol.">
        <title>Phylogenomics of Endogonaceae and evolution of mycorrhizas within Mucoromycota.</title>
        <authorList>
            <person name="Chang Y."/>
            <person name="Desiro A."/>
            <person name="Na H."/>
            <person name="Sandor L."/>
            <person name="Lipzen A."/>
            <person name="Clum A."/>
            <person name="Barry K."/>
            <person name="Grigoriev I.V."/>
            <person name="Martin F.M."/>
            <person name="Stajich J.E."/>
            <person name="Smith M.E."/>
            <person name="Bonito G."/>
            <person name="Spatafora J.W."/>
        </authorList>
    </citation>
    <scope>NUCLEOTIDE SEQUENCE [LARGE SCALE GENOMIC DNA]</scope>
    <source>
        <strain evidence="2 3">GMNB39</strain>
    </source>
</reference>
<dbReference type="AlphaFoldDB" id="A0A433DAD4"/>
<dbReference type="Proteomes" id="UP000268093">
    <property type="component" value="Unassembled WGS sequence"/>
</dbReference>
<dbReference type="PANTHER" id="PTHR34825:SF2">
    <property type="entry name" value="AAA-ATPASE-LIKE DOMAIN-CONTAINING PROTEIN"/>
    <property type="match status" value="1"/>
</dbReference>
<evidence type="ECO:0000313" key="3">
    <source>
        <dbReference type="Proteomes" id="UP000268093"/>
    </source>
</evidence>
<dbReference type="InterPro" id="IPR018631">
    <property type="entry name" value="AAA-ATPase-like_dom"/>
</dbReference>
<gene>
    <name evidence="2" type="ORF">BC936DRAFT_145294</name>
</gene>
<sequence>LSAILITLLTFTQPCSFISDRRLLFSFSNRSLALAPPYTLILTLAYLTTLHALSVVNAYIIALFKTLLTHPYSFISPEAPLKRGREQELELPRKAPKILGAASISGTKIFETTAVVDHPKPSNQQLQLPYGIPSFYSFRTREGMIFADKTIYIEHLERYQEDFRYTFLRPRRFGKSAFLNMLCAYYDIHTADHFNDLFGPLYIGKHPTPWHNQHLVLKFDLSSISVSGPIAETKASFLDEINDMLKRFVVKYKNELGNPQIDQVINAHNAAASLKNTFDLAGSRHHTLFVGVDEYDAPANNSVFTGDTTGIPDAIKKVSQIEQYFKESFFAPLKEGCGGLGGRNAIISKYFLTGVTPAFRAGISPLAEAIIVSDERELHGICGFTENEVKTIVQHYLRMDEQGADGIIHTMRKLYNGYYFASSDYDESDPQPPLLYNPHLVFHYVRKYDSNGIVAKPQESIAVHSTHVLKSISDIGEFSVDDLLELMMSGSVESKINTEFGFADLLSIRKDRSITLSLLIYLGVLTRGPKGNLRIPNEVMKTEVLERIHNYLRDQDAIRPLLGPAFDSLVRGNINDFVKLLEAFFKTRALRSFFSANEAMLQSIVKLILDKPSYRVPELRLVIDGNKGKGEGRYGFADVFIPGTTTISGGRTFAELLELKYLTLEGLFKGAANNWSHHPTYSDMEDLEKRLSGEDEDKILERNYMHWSKDLGRPETKTVSSILEGGVKQLRMYMETVAKGQTKRWNDSGVLDSRIKVGEGSDYLQGHVVMGIGKSRFIVRSTQLTQTSKAYNRIVQF</sequence>
<dbReference type="PANTHER" id="PTHR34825">
    <property type="entry name" value="CONSERVED PROTEIN, WITH A WEAK D-GALACTARATE DEHYDRATASE/ALTRONATE HYDROLASE DOMAIN"/>
    <property type="match status" value="1"/>
</dbReference>